<dbReference type="InterPro" id="IPR006869">
    <property type="entry name" value="DUF547"/>
</dbReference>
<comment type="caution">
    <text evidence="2">The sequence shown here is derived from an EMBL/GenBank/DDBJ whole genome shotgun (WGS) entry which is preliminary data.</text>
</comment>
<organism evidence="2 3">
    <name type="scientific">Kingdonia uniflora</name>
    <dbReference type="NCBI Taxonomy" id="39325"/>
    <lineage>
        <taxon>Eukaryota</taxon>
        <taxon>Viridiplantae</taxon>
        <taxon>Streptophyta</taxon>
        <taxon>Embryophyta</taxon>
        <taxon>Tracheophyta</taxon>
        <taxon>Spermatophyta</taxon>
        <taxon>Magnoliopsida</taxon>
        <taxon>Ranunculales</taxon>
        <taxon>Circaeasteraceae</taxon>
        <taxon>Kingdonia</taxon>
    </lineage>
</organism>
<gene>
    <name evidence="2" type="ORF">GIB67_007402</name>
</gene>
<dbReference type="OrthoDB" id="418495at2759"/>
<protein>
    <recommendedName>
        <fullName evidence="1">DUF547 domain-containing protein</fullName>
    </recommendedName>
</protein>
<evidence type="ECO:0000259" key="1">
    <source>
        <dbReference type="Pfam" id="PF04784"/>
    </source>
</evidence>
<dbReference type="Proteomes" id="UP000541444">
    <property type="component" value="Unassembled WGS sequence"/>
</dbReference>
<dbReference type="AlphaFoldDB" id="A0A7J7MLF8"/>
<reference evidence="2 3" key="1">
    <citation type="journal article" date="2020" name="IScience">
        <title>Genome Sequencing of the Endangered Kingdonia uniflora (Circaeasteraceae, Ranunculales) Reveals Potential Mechanisms of Evolutionary Specialization.</title>
        <authorList>
            <person name="Sun Y."/>
            <person name="Deng T."/>
            <person name="Zhang A."/>
            <person name="Moore M.J."/>
            <person name="Landis J.B."/>
            <person name="Lin N."/>
            <person name="Zhang H."/>
            <person name="Zhang X."/>
            <person name="Huang J."/>
            <person name="Zhang X."/>
            <person name="Sun H."/>
            <person name="Wang H."/>
        </authorList>
    </citation>
    <scope>NUCLEOTIDE SEQUENCE [LARGE SCALE GENOMIC DNA]</scope>
    <source>
        <strain evidence="2">TB1705</strain>
        <tissue evidence="2">Leaf</tissue>
    </source>
</reference>
<sequence length="168" mass="19423">MSGHIPETSNRLSEDMIKCIAAIYCKLVDPSLFIMASLLPPFHPCQQSVNFLLKISTVLSCRSLVCRLEDVNPRKMKHDEKLAFWMNIHNALVMHVWTKFKSAGDRQAYAIEQPLLQFKLCSGSHSDAAVRVYTPKRVFHQLEVAKEEYLVSHLEFVARIRKFSYQRL</sequence>
<dbReference type="Pfam" id="PF04784">
    <property type="entry name" value="DUF547"/>
    <property type="match status" value="2"/>
</dbReference>
<evidence type="ECO:0000313" key="2">
    <source>
        <dbReference type="EMBL" id="KAF6155755.1"/>
    </source>
</evidence>
<feature type="domain" description="DUF547" evidence="1">
    <location>
        <begin position="104"/>
        <end position="150"/>
    </location>
</feature>
<dbReference type="EMBL" id="JACGCM010001403">
    <property type="protein sequence ID" value="KAF6155755.1"/>
    <property type="molecule type" value="Genomic_DNA"/>
</dbReference>
<evidence type="ECO:0000313" key="3">
    <source>
        <dbReference type="Proteomes" id="UP000541444"/>
    </source>
</evidence>
<keyword evidence="3" id="KW-1185">Reference proteome</keyword>
<proteinExistence type="predicted"/>
<feature type="domain" description="DUF547" evidence="1">
    <location>
        <begin position="74"/>
        <end position="101"/>
    </location>
</feature>
<dbReference type="PANTHER" id="PTHR23054">
    <property type="entry name" value="TERNARY COMPLEX FACTOR MIP1, LEUCINE-ZIPPER-RELATED"/>
    <property type="match status" value="1"/>
</dbReference>
<dbReference type="PANTHER" id="PTHR23054:SF18">
    <property type="entry name" value="TERNARY COMPLEX FACTOR MIP1, LEUCINE-ZIPPER"/>
    <property type="match status" value="1"/>
</dbReference>
<name>A0A7J7MLF8_9MAGN</name>
<accession>A0A7J7MLF8</accession>